<evidence type="ECO:0000256" key="3">
    <source>
        <dbReference type="ARBA" id="ARBA00022833"/>
    </source>
</evidence>
<dbReference type="EMBL" id="RJVU01035834">
    <property type="protein sequence ID" value="ROL47296.1"/>
    <property type="molecule type" value="Genomic_DNA"/>
</dbReference>
<feature type="domain" description="BED-type" evidence="8">
    <location>
        <begin position="15"/>
        <end position="74"/>
    </location>
</feature>
<evidence type="ECO:0000259" key="8">
    <source>
        <dbReference type="PROSITE" id="PS50808"/>
    </source>
</evidence>
<feature type="region of interest" description="Disordered" evidence="7">
    <location>
        <begin position="582"/>
        <end position="605"/>
    </location>
</feature>
<dbReference type="Gene3D" id="1.10.10.1070">
    <property type="entry name" value="Zinc finger, BED domain-containing"/>
    <property type="match status" value="1"/>
</dbReference>
<dbReference type="SUPFAM" id="SSF140996">
    <property type="entry name" value="Hermes dimerisation domain"/>
    <property type="match status" value="1"/>
</dbReference>
<organism evidence="9 10">
    <name type="scientific">Anabarilius grahami</name>
    <name type="common">Kanglang fish</name>
    <name type="synonym">Barilius grahami</name>
    <dbReference type="NCBI Taxonomy" id="495550"/>
    <lineage>
        <taxon>Eukaryota</taxon>
        <taxon>Metazoa</taxon>
        <taxon>Chordata</taxon>
        <taxon>Craniata</taxon>
        <taxon>Vertebrata</taxon>
        <taxon>Euteleostomi</taxon>
        <taxon>Actinopterygii</taxon>
        <taxon>Neopterygii</taxon>
        <taxon>Teleostei</taxon>
        <taxon>Ostariophysi</taxon>
        <taxon>Cypriniformes</taxon>
        <taxon>Xenocyprididae</taxon>
        <taxon>Xenocypridinae</taxon>
        <taxon>Xenocypridinae incertae sedis</taxon>
        <taxon>Anabarilius</taxon>
    </lineage>
</organism>
<keyword evidence="4" id="KW-0805">Transcription regulation</keyword>
<evidence type="ECO:0000256" key="1">
    <source>
        <dbReference type="ARBA" id="ARBA00022723"/>
    </source>
</evidence>
<comment type="caution">
    <text evidence="9">The sequence shown here is derived from an EMBL/GenBank/DDBJ whole genome shotgun (WGS) entry which is preliminary data.</text>
</comment>
<evidence type="ECO:0000256" key="4">
    <source>
        <dbReference type="ARBA" id="ARBA00023015"/>
    </source>
</evidence>
<dbReference type="OrthoDB" id="109171at2759"/>
<gene>
    <name evidence="9" type="ORF">DPX16_16884</name>
</gene>
<protein>
    <submittedName>
        <fullName evidence="9">Zinc finger BED domain-containing protein 1</fullName>
    </submittedName>
</protein>
<evidence type="ECO:0000256" key="5">
    <source>
        <dbReference type="ARBA" id="ARBA00023163"/>
    </source>
</evidence>
<dbReference type="InterPro" id="IPR036236">
    <property type="entry name" value="Znf_C2H2_sf"/>
</dbReference>
<dbReference type="InterPro" id="IPR012337">
    <property type="entry name" value="RNaseH-like_sf"/>
</dbReference>
<name>A0A3N0YM63_ANAGA</name>
<sequence length="605" mass="67930">MAVSGALSTLMPPSHKKSEVWKHFRFRKQDDDDSVVDKNKAICVICNAEVKCCSNTTNLRNHLMRHHPDVTTPPQPSTQPKISNAFTSKIPHNSPRAQKITESIAFFICKDIRSYSVVENDGFRYMLNVLEPRYCIPSRKWMSEEIIPRLYNEVKQNITLSLQSVDRVALTCDGWTSRHQDTYVIITCHYLRDDWVLISNVLQTRAMQDSHTGANICALLSDALEEWGLTEKDPTIVTDNANNMIRAVEMMELLHVGCFAHTINLASQAALKLPAISRLLGRVRRIVTFFHRSANANKVFKEKQTLLNLPCCKLKIDVVTRWNSALDMLDRFLEQQPAISAALLFPEVCRSEKDLCTLTEADITVAEDIVKALRLMKSATLVMSGENSATLSITAPLHTQLLDEMRSTASDSTVIKELKSAVHDNLRFRYANLKEKLYVASALDPHFKTLPFISEEEREDTFTTLISEIVTLEQVKQQGSDSVGNGGSAPVQEQKSLGEGDLSPAPPKRSKESCALLDLLGAAYAPVATVVCATAADRAREEVGKYREVTPIPLSEDPLKCICIKSIFIELNRESSIENRIENRKSNRKSNRESKIESRIEIESI</sequence>
<evidence type="ECO:0000313" key="9">
    <source>
        <dbReference type="EMBL" id="ROL47296.1"/>
    </source>
</evidence>
<dbReference type="PANTHER" id="PTHR46481:SF4">
    <property type="entry name" value="ZINC FINGER BED DOMAIN-CONTAINING PROTEIN 4"/>
    <property type="match status" value="1"/>
</dbReference>
<evidence type="ECO:0000256" key="2">
    <source>
        <dbReference type="ARBA" id="ARBA00022771"/>
    </source>
</evidence>
<accession>A0A3N0YM63</accession>
<keyword evidence="3" id="KW-0862">Zinc</keyword>
<dbReference type="SUPFAM" id="SSF53098">
    <property type="entry name" value="Ribonuclease H-like"/>
    <property type="match status" value="1"/>
</dbReference>
<keyword evidence="2 6" id="KW-0863">Zinc-finger</keyword>
<evidence type="ECO:0000313" key="10">
    <source>
        <dbReference type="Proteomes" id="UP000281406"/>
    </source>
</evidence>
<feature type="region of interest" description="Disordered" evidence="7">
    <location>
        <begin position="477"/>
        <end position="509"/>
    </location>
</feature>
<dbReference type="PROSITE" id="PS50808">
    <property type="entry name" value="ZF_BED"/>
    <property type="match status" value="1"/>
</dbReference>
<dbReference type="Proteomes" id="UP000281406">
    <property type="component" value="Unassembled WGS sequence"/>
</dbReference>
<reference evidence="9 10" key="1">
    <citation type="submission" date="2018-10" db="EMBL/GenBank/DDBJ databases">
        <title>Genome assembly for a Yunnan-Guizhou Plateau 3E fish, Anabarilius grahami (Regan), and its evolutionary and genetic applications.</title>
        <authorList>
            <person name="Jiang W."/>
        </authorList>
    </citation>
    <scope>NUCLEOTIDE SEQUENCE [LARGE SCALE GENOMIC DNA]</scope>
    <source>
        <strain evidence="9">AG-KIZ</strain>
        <tissue evidence="9">Muscle</tissue>
    </source>
</reference>
<keyword evidence="5" id="KW-0804">Transcription</keyword>
<dbReference type="PANTHER" id="PTHR46481">
    <property type="entry name" value="ZINC FINGER BED DOMAIN-CONTAINING PROTEIN 4"/>
    <property type="match status" value="1"/>
</dbReference>
<proteinExistence type="predicted"/>
<dbReference type="InterPro" id="IPR052035">
    <property type="entry name" value="ZnF_BED_domain_contain"/>
</dbReference>
<dbReference type="GO" id="GO:0008270">
    <property type="term" value="F:zinc ion binding"/>
    <property type="evidence" value="ECO:0007669"/>
    <property type="project" value="UniProtKB-KW"/>
</dbReference>
<dbReference type="InterPro" id="IPR003656">
    <property type="entry name" value="Znf_BED"/>
</dbReference>
<keyword evidence="10" id="KW-1185">Reference proteome</keyword>
<evidence type="ECO:0000256" key="7">
    <source>
        <dbReference type="SAM" id="MobiDB-lite"/>
    </source>
</evidence>
<keyword evidence="1" id="KW-0479">Metal-binding</keyword>
<dbReference type="SMART" id="SM00614">
    <property type="entry name" value="ZnF_BED"/>
    <property type="match status" value="1"/>
</dbReference>
<dbReference type="SUPFAM" id="SSF57667">
    <property type="entry name" value="beta-beta-alpha zinc fingers"/>
    <property type="match status" value="1"/>
</dbReference>
<dbReference type="GO" id="GO:0003677">
    <property type="term" value="F:DNA binding"/>
    <property type="evidence" value="ECO:0007669"/>
    <property type="project" value="InterPro"/>
</dbReference>
<dbReference type="AlphaFoldDB" id="A0A3N0YM63"/>
<evidence type="ECO:0000256" key="6">
    <source>
        <dbReference type="PROSITE-ProRule" id="PRU00027"/>
    </source>
</evidence>
<dbReference type="Pfam" id="PF02892">
    <property type="entry name" value="zf-BED"/>
    <property type="match status" value="1"/>
</dbReference>